<evidence type="ECO:0000313" key="2">
    <source>
        <dbReference type="Proteomes" id="UP000248405"/>
    </source>
</evidence>
<keyword evidence="2" id="KW-1185">Reference proteome</keyword>
<accession>A0A319BZT1</accession>
<dbReference type="AlphaFoldDB" id="A0A319BZT1"/>
<dbReference type="EMBL" id="KZ821626">
    <property type="protein sequence ID" value="PYH68678.1"/>
    <property type="molecule type" value="Genomic_DNA"/>
</dbReference>
<name>A0A319BZT1_ASPVC</name>
<sequence length="221" mass="24490">MSGSLACLSTVYVGDRTHTYFIDSTGALAVFRGTPVITDNEEGPIRIIVKKKYIKPDPGTQIASISFPSPTVPDYIEVRVYYIKEGYLHEVSCDCSKTLNQCKELGSPRDMYGQMGTKWYITANAKGILAYEFCTNTLTVEHLGNSSILPLINCVDLLFSLSYNNTHGPRKICTNLINNMIAKKRKEKPGPRSPQSAIRPQTDVVASHIHHINGDPRNVAI</sequence>
<proteinExistence type="predicted"/>
<protein>
    <submittedName>
        <fullName evidence="1">Uncharacterized protein</fullName>
    </submittedName>
</protein>
<organism evidence="1 2">
    <name type="scientific">Aspergillus vadensis (strain CBS 113365 / IMI 142717 / IBT 24658)</name>
    <dbReference type="NCBI Taxonomy" id="1448311"/>
    <lineage>
        <taxon>Eukaryota</taxon>
        <taxon>Fungi</taxon>
        <taxon>Dikarya</taxon>
        <taxon>Ascomycota</taxon>
        <taxon>Pezizomycotina</taxon>
        <taxon>Eurotiomycetes</taxon>
        <taxon>Eurotiomycetidae</taxon>
        <taxon>Eurotiales</taxon>
        <taxon>Aspergillaceae</taxon>
        <taxon>Aspergillus</taxon>
        <taxon>Aspergillus subgen. Circumdati</taxon>
    </lineage>
</organism>
<dbReference type="RefSeq" id="XP_025562472.1">
    <property type="nucleotide sequence ID" value="XM_025708223.1"/>
</dbReference>
<reference evidence="1" key="1">
    <citation type="submission" date="2016-12" db="EMBL/GenBank/DDBJ databases">
        <title>The genomes of Aspergillus section Nigri reveals drivers in fungal speciation.</title>
        <authorList>
            <consortium name="DOE Joint Genome Institute"/>
            <person name="Vesth T.C."/>
            <person name="Nybo J."/>
            <person name="Theobald S."/>
            <person name="Brandl J."/>
            <person name="Frisvad J.C."/>
            <person name="Nielsen K.F."/>
            <person name="Lyhne E.K."/>
            <person name="Kogle M.E."/>
            <person name="Kuo A."/>
            <person name="Riley R."/>
            <person name="Clum A."/>
            <person name="Nolan M."/>
            <person name="Lipzen A."/>
            <person name="Salamov A."/>
            <person name="Henrissat B."/>
            <person name="Wiebenga A."/>
            <person name="De Vries R.P."/>
            <person name="Grigoriev I.V."/>
            <person name="Mortensen U.H."/>
            <person name="Andersen M.R."/>
            <person name="Baker S.E."/>
        </authorList>
    </citation>
    <scope>NUCLEOTIDE SEQUENCE [LARGE SCALE GENOMIC DNA]</scope>
    <source>
        <strain evidence="1">CBS 113365</strain>
    </source>
</reference>
<evidence type="ECO:0000313" key="1">
    <source>
        <dbReference type="EMBL" id="PYH68678.1"/>
    </source>
</evidence>
<dbReference type="Proteomes" id="UP000248405">
    <property type="component" value="Unassembled WGS sequence"/>
</dbReference>
<dbReference type="GeneID" id="37212815"/>
<gene>
    <name evidence="1" type="ORF">BO88DRAFT_415837</name>
</gene>